<evidence type="ECO:0000256" key="2">
    <source>
        <dbReference type="ARBA" id="ARBA00012438"/>
    </source>
</evidence>
<evidence type="ECO:0000256" key="6">
    <source>
        <dbReference type="ARBA" id="ARBA00023012"/>
    </source>
</evidence>
<dbReference type="PANTHER" id="PTHR43711:SF26">
    <property type="entry name" value="SENSOR HISTIDINE KINASE RCSC"/>
    <property type="match status" value="1"/>
</dbReference>
<keyword evidence="8" id="KW-0812">Transmembrane</keyword>
<dbReference type="Pfam" id="PF02518">
    <property type="entry name" value="HATPase_c"/>
    <property type="match status" value="1"/>
</dbReference>
<feature type="transmembrane region" description="Helical" evidence="8">
    <location>
        <begin position="148"/>
        <end position="168"/>
    </location>
</feature>
<dbReference type="SUPFAM" id="SSF55874">
    <property type="entry name" value="ATPase domain of HSP90 chaperone/DNA topoisomerase II/histidine kinase"/>
    <property type="match status" value="1"/>
</dbReference>
<dbReference type="Gene3D" id="1.10.287.130">
    <property type="match status" value="1"/>
</dbReference>
<dbReference type="AlphaFoldDB" id="A0A917I4R0"/>
<accession>A0A917I4R0</accession>
<dbReference type="InterPro" id="IPR005467">
    <property type="entry name" value="His_kinase_dom"/>
</dbReference>
<evidence type="ECO:0000313" key="11">
    <source>
        <dbReference type="Proteomes" id="UP000603912"/>
    </source>
</evidence>
<keyword evidence="8" id="KW-0472">Membrane</keyword>
<dbReference type="Gene3D" id="3.30.565.10">
    <property type="entry name" value="Histidine kinase-like ATPase, C-terminal domain"/>
    <property type="match status" value="1"/>
</dbReference>
<dbReference type="CDD" id="cd00082">
    <property type="entry name" value="HisKA"/>
    <property type="match status" value="1"/>
</dbReference>
<keyword evidence="4" id="KW-0808">Transferase</keyword>
<dbReference type="InterPro" id="IPR004358">
    <property type="entry name" value="Sig_transdc_His_kin-like_C"/>
</dbReference>
<dbReference type="InterPro" id="IPR036890">
    <property type="entry name" value="HATPase_C_sf"/>
</dbReference>
<gene>
    <name evidence="10" type="ORF">GCM10007036_13430</name>
</gene>
<dbReference type="PANTHER" id="PTHR43711">
    <property type="entry name" value="TWO-COMPONENT HISTIDINE KINASE"/>
    <property type="match status" value="1"/>
</dbReference>
<dbReference type="SUPFAM" id="SSF47384">
    <property type="entry name" value="Homodimeric domain of signal transducing histidine kinase"/>
    <property type="match status" value="1"/>
</dbReference>
<dbReference type="SMART" id="SM00387">
    <property type="entry name" value="HATPase_c"/>
    <property type="match status" value="1"/>
</dbReference>
<evidence type="ECO:0000256" key="1">
    <source>
        <dbReference type="ARBA" id="ARBA00000085"/>
    </source>
</evidence>
<reference evidence="10" key="2">
    <citation type="submission" date="2020-09" db="EMBL/GenBank/DDBJ databases">
        <authorList>
            <person name="Sun Q."/>
            <person name="Zhou Y."/>
        </authorList>
    </citation>
    <scope>NUCLEOTIDE SEQUENCE</scope>
    <source>
        <strain evidence="10">CGMCC 1.12214</strain>
    </source>
</reference>
<evidence type="ECO:0000256" key="8">
    <source>
        <dbReference type="SAM" id="Phobius"/>
    </source>
</evidence>
<feature type="transmembrane region" description="Helical" evidence="8">
    <location>
        <begin position="87"/>
        <end position="108"/>
    </location>
</feature>
<evidence type="ECO:0000256" key="5">
    <source>
        <dbReference type="ARBA" id="ARBA00022777"/>
    </source>
</evidence>
<evidence type="ECO:0000313" key="10">
    <source>
        <dbReference type="EMBL" id="GGH14239.1"/>
    </source>
</evidence>
<dbReference type="InterPro" id="IPR036097">
    <property type="entry name" value="HisK_dim/P_sf"/>
</dbReference>
<keyword evidence="5 10" id="KW-0418">Kinase</keyword>
<comment type="catalytic activity">
    <reaction evidence="1">
        <text>ATP + protein L-histidine = ADP + protein N-phospho-L-histidine.</text>
        <dbReference type="EC" id="2.7.13.3"/>
    </reaction>
</comment>
<name>A0A917I4R0_9HYPH</name>
<keyword evidence="11" id="KW-1185">Reference proteome</keyword>
<sequence>MTELTPEIIQRGRGADPSEVARRRRANRELQATREKLTSTSGLERAFDYELLRQFAETRRNAATVMYLLAAIVAAASSVWLSTPLMVLWLAVVTSVMSVGFVVAGRFLRAPADEVVTTTWRMRFMATELAQGVAWAALLVQLYQSGSVSAQTFLLFLSLLITAVTAMLSANVPVAVYGGIAPLTASIIASTSAVSSIEWLTMAAAAMGGQLYFAILSNRLYSSTIATLEFRAEKDALIAELEQAKANSDQARRRAEEANIAKSHFLATMSHELRTPLNAIMGFSEVMKGELFGQHQVPAYREYSNDIYSSGKLLLDIINEILDLSRIEAGRYELKEEAVSLAHVVEDCRHMLQMRAKNRSIVIKEMIEPQLPKIWADERAIRQVALNLLSNAIKFTPSGGEVTIKVGWTSSGGQYLSIRDTGPGIPEDEIPIVLQSFGRGSLAIKTAEQGTGLGLPIVKGLMDMHGGQLILNSKLREGTEVVITFPPSRVMDTLAPIAEPRTETPAVHTTGRRAA</sequence>
<dbReference type="Proteomes" id="UP000603912">
    <property type="component" value="Unassembled WGS sequence"/>
</dbReference>
<dbReference type="RefSeq" id="WP_188516891.1">
    <property type="nucleotide sequence ID" value="NZ_BMES01000001.1"/>
</dbReference>
<dbReference type="SMART" id="SM00388">
    <property type="entry name" value="HisKA"/>
    <property type="match status" value="1"/>
</dbReference>
<keyword evidence="3" id="KW-0597">Phosphoprotein</keyword>
<organism evidence="10 11">
    <name type="scientific">Alsobacter metallidurans</name>
    <dbReference type="NCBI Taxonomy" id="340221"/>
    <lineage>
        <taxon>Bacteria</taxon>
        <taxon>Pseudomonadati</taxon>
        <taxon>Pseudomonadota</taxon>
        <taxon>Alphaproteobacteria</taxon>
        <taxon>Hyphomicrobiales</taxon>
        <taxon>Alsobacteraceae</taxon>
        <taxon>Alsobacter</taxon>
    </lineage>
</organism>
<keyword evidence="7" id="KW-0175">Coiled coil</keyword>
<dbReference type="EMBL" id="BMES01000001">
    <property type="protein sequence ID" value="GGH14239.1"/>
    <property type="molecule type" value="Genomic_DNA"/>
</dbReference>
<dbReference type="PROSITE" id="PS50109">
    <property type="entry name" value="HIS_KIN"/>
    <property type="match status" value="1"/>
</dbReference>
<protein>
    <recommendedName>
        <fullName evidence="2">histidine kinase</fullName>
        <ecNumber evidence="2">2.7.13.3</ecNumber>
    </recommendedName>
</protein>
<dbReference type="Pfam" id="PF00512">
    <property type="entry name" value="HisKA"/>
    <property type="match status" value="1"/>
</dbReference>
<dbReference type="InterPro" id="IPR050736">
    <property type="entry name" value="Sensor_HK_Regulatory"/>
</dbReference>
<dbReference type="InterPro" id="IPR003661">
    <property type="entry name" value="HisK_dim/P_dom"/>
</dbReference>
<dbReference type="GO" id="GO:0000155">
    <property type="term" value="F:phosphorelay sensor kinase activity"/>
    <property type="evidence" value="ECO:0007669"/>
    <property type="project" value="InterPro"/>
</dbReference>
<comment type="caution">
    <text evidence="10">The sequence shown here is derived from an EMBL/GenBank/DDBJ whole genome shotgun (WGS) entry which is preliminary data.</text>
</comment>
<keyword evidence="6" id="KW-0902">Two-component regulatory system</keyword>
<dbReference type="InterPro" id="IPR003594">
    <property type="entry name" value="HATPase_dom"/>
</dbReference>
<dbReference type="PRINTS" id="PR00344">
    <property type="entry name" value="BCTRLSENSOR"/>
</dbReference>
<evidence type="ECO:0000256" key="4">
    <source>
        <dbReference type="ARBA" id="ARBA00022679"/>
    </source>
</evidence>
<dbReference type="EC" id="2.7.13.3" evidence="2"/>
<evidence type="ECO:0000259" key="9">
    <source>
        <dbReference type="PROSITE" id="PS50109"/>
    </source>
</evidence>
<dbReference type="CDD" id="cd00075">
    <property type="entry name" value="HATPase"/>
    <property type="match status" value="1"/>
</dbReference>
<feature type="coiled-coil region" evidence="7">
    <location>
        <begin position="227"/>
        <end position="261"/>
    </location>
</feature>
<keyword evidence="8" id="KW-1133">Transmembrane helix</keyword>
<reference evidence="10" key="1">
    <citation type="journal article" date="2014" name="Int. J. Syst. Evol. Microbiol.">
        <title>Complete genome sequence of Corynebacterium casei LMG S-19264T (=DSM 44701T), isolated from a smear-ripened cheese.</title>
        <authorList>
            <consortium name="US DOE Joint Genome Institute (JGI-PGF)"/>
            <person name="Walter F."/>
            <person name="Albersmeier A."/>
            <person name="Kalinowski J."/>
            <person name="Ruckert C."/>
        </authorList>
    </citation>
    <scope>NUCLEOTIDE SEQUENCE</scope>
    <source>
        <strain evidence="10">CGMCC 1.12214</strain>
    </source>
</reference>
<proteinExistence type="predicted"/>
<feature type="domain" description="Histidine kinase" evidence="9">
    <location>
        <begin position="268"/>
        <end position="489"/>
    </location>
</feature>
<evidence type="ECO:0000256" key="3">
    <source>
        <dbReference type="ARBA" id="ARBA00022553"/>
    </source>
</evidence>
<feature type="transmembrane region" description="Helical" evidence="8">
    <location>
        <begin position="62"/>
        <end position="81"/>
    </location>
</feature>
<evidence type="ECO:0000256" key="7">
    <source>
        <dbReference type="SAM" id="Coils"/>
    </source>
</evidence>